<name>A0A8J3N151_9CHLR</name>
<protein>
    <submittedName>
        <fullName evidence="1">Uncharacterized protein</fullName>
    </submittedName>
</protein>
<keyword evidence="2" id="KW-1185">Reference proteome</keyword>
<dbReference type="RefSeq" id="WP_220204370.1">
    <property type="nucleotide sequence ID" value="NZ_BNJK01000001.1"/>
</dbReference>
<evidence type="ECO:0000313" key="2">
    <source>
        <dbReference type="Proteomes" id="UP000597444"/>
    </source>
</evidence>
<dbReference type="Proteomes" id="UP000597444">
    <property type="component" value="Unassembled WGS sequence"/>
</dbReference>
<comment type="caution">
    <text evidence="1">The sequence shown here is derived from an EMBL/GenBank/DDBJ whole genome shotgun (WGS) entry which is preliminary data.</text>
</comment>
<dbReference type="EMBL" id="BNJK01000001">
    <property type="protein sequence ID" value="GHO93592.1"/>
    <property type="molecule type" value="Genomic_DNA"/>
</dbReference>
<dbReference type="AlphaFoldDB" id="A0A8J3N151"/>
<organism evidence="1 2">
    <name type="scientific">Reticulibacter mediterranei</name>
    <dbReference type="NCBI Taxonomy" id="2778369"/>
    <lineage>
        <taxon>Bacteria</taxon>
        <taxon>Bacillati</taxon>
        <taxon>Chloroflexota</taxon>
        <taxon>Ktedonobacteria</taxon>
        <taxon>Ktedonobacterales</taxon>
        <taxon>Reticulibacteraceae</taxon>
        <taxon>Reticulibacter</taxon>
    </lineage>
</organism>
<proteinExistence type="predicted"/>
<sequence length="167" mass="19106">MRQKFVYLSPEDVPALPAGYFLALNADERIVTLLGHGRVCAQCRFSRSAFRLLFVLLRAPYGADYAELLACLRCSEAIFRKLLMAPSYEQMLEILAPQIARWHKHLERCSNQGQDMLEKELKIVRRAAKERQGVNPVLRKNGFALTVRALYRRGYLLTRIPLAQQAG</sequence>
<gene>
    <name evidence="1" type="ORF">KSF_036400</name>
</gene>
<accession>A0A8J3N151</accession>
<reference evidence="1" key="1">
    <citation type="submission" date="2020-10" db="EMBL/GenBank/DDBJ databases">
        <title>Taxonomic study of unclassified bacteria belonging to the class Ktedonobacteria.</title>
        <authorList>
            <person name="Yabe S."/>
            <person name="Wang C.M."/>
            <person name="Zheng Y."/>
            <person name="Sakai Y."/>
            <person name="Cavaletti L."/>
            <person name="Monciardini P."/>
            <person name="Donadio S."/>
        </authorList>
    </citation>
    <scope>NUCLEOTIDE SEQUENCE</scope>
    <source>
        <strain evidence="1">ID150040</strain>
    </source>
</reference>
<evidence type="ECO:0000313" key="1">
    <source>
        <dbReference type="EMBL" id="GHO93592.1"/>
    </source>
</evidence>